<evidence type="ECO:0000256" key="12">
    <source>
        <dbReference type="RuleBase" id="RU000679"/>
    </source>
</evidence>
<sequence>MRAFVKLNFAVKFLVVAFSSVALVYETSELATLYYKYPTVVNVKLEKEMVIDLPSMTICVSMFFTRSVLKATFGQQMAKELEAIGATKDTDNKTIELNESKIYEKYSELALKQFPIESLFAMSPKESHFISCNLSLPLLVSSERGFNCQSVSKVIETFHSNGKCFTYFSRLNQNLVDPRLYKVSLYQDLRASLGSIASIQIKFPLEEYPNYLDIAPASISIHPPNMLPNNGKVHKLRPGFNYDIYFSKTLSKLLPPPYETMCTIYQTNDPNKPQSRADCVDKCIVSVWSHLCNCTPNHISVRRDVHHMKDYMCGRDESVNNSIAGEMRNACYDQCLPDCVDEEYDFDVEETSHTSASSPAQRGAINYGEPALKLRKMLFSDINLIRRFSGDVTYNHSPQMPFIEFICYVASLASLWLGLSVLTIYDYLTKFLLLMYRNYKRINTQNNTQIQPKLNNVFVV</sequence>
<dbReference type="EMBL" id="CAJPIZ010001721">
    <property type="protein sequence ID" value="CAG2103985.1"/>
    <property type="molecule type" value="Genomic_DNA"/>
</dbReference>
<evidence type="ECO:0000256" key="13">
    <source>
        <dbReference type="SAM" id="Phobius"/>
    </source>
</evidence>
<keyword evidence="15" id="KW-1185">Reference proteome</keyword>
<keyword evidence="10 12" id="KW-0739">Sodium transport</keyword>
<keyword evidence="9 13" id="KW-0472">Membrane</keyword>
<name>A0A7R9KIP8_9ACAR</name>
<protein>
    <submittedName>
        <fullName evidence="14">Uncharacterized protein</fullName>
    </submittedName>
</protein>
<evidence type="ECO:0000256" key="9">
    <source>
        <dbReference type="ARBA" id="ARBA00023136"/>
    </source>
</evidence>
<dbReference type="EMBL" id="OC856296">
    <property type="protein sequence ID" value="CAD7623555.1"/>
    <property type="molecule type" value="Genomic_DNA"/>
</dbReference>
<dbReference type="Proteomes" id="UP000759131">
    <property type="component" value="Unassembled WGS sequence"/>
</dbReference>
<reference evidence="14" key="1">
    <citation type="submission" date="2020-11" db="EMBL/GenBank/DDBJ databases">
        <authorList>
            <person name="Tran Van P."/>
        </authorList>
    </citation>
    <scope>NUCLEOTIDE SEQUENCE</scope>
</reference>
<dbReference type="InterPro" id="IPR001873">
    <property type="entry name" value="ENaC"/>
</dbReference>
<dbReference type="PANTHER" id="PTHR11690:SF300">
    <property type="entry name" value="PICKPOCKET PROTEIN 19"/>
    <property type="match status" value="1"/>
</dbReference>
<evidence type="ECO:0000313" key="15">
    <source>
        <dbReference type="Proteomes" id="UP000759131"/>
    </source>
</evidence>
<gene>
    <name evidence="14" type="ORF">OSB1V03_LOCUS4010</name>
</gene>
<evidence type="ECO:0000256" key="10">
    <source>
        <dbReference type="ARBA" id="ARBA00023201"/>
    </source>
</evidence>
<accession>A0A7R9KIP8</accession>
<evidence type="ECO:0000256" key="3">
    <source>
        <dbReference type="ARBA" id="ARBA00022448"/>
    </source>
</evidence>
<dbReference type="PANTHER" id="PTHR11690">
    <property type="entry name" value="AMILORIDE-SENSITIVE SODIUM CHANNEL-RELATED"/>
    <property type="match status" value="1"/>
</dbReference>
<evidence type="ECO:0000256" key="6">
    <source>
        <dbReference type="ARBA" id="ARBA00022989"/>
    </source>
</evidence>
<evidence type="ECO:0000313" key="14">
    <source>
        <dbReference type="EMBL" id="CAD7623555.1"/>
    </source>
</evidence>
<keyword evidence="5 12" id="KW-0812">Transmembrane</keyword>
<evidence type="ECO:0000256" key="4">
    <source>
        <dbReference type="ARBA" id="ARBA00022461"/>
    </source>
</evidence>
<dbReference type="Pfam" id="PF00858">
    <property type="entry name" value="ASC"/>
    <property type="match status" value="1"/>
</dbReference>
<evidence type="ECO:0000256" key="11">
    <source>
        <dbReference type="ARBA" id="ARBA00023303"/>
    </source>
</evidence>
<dbReference type="OrthoDB" id="6499081at2759"/>
<evidence type="ECO:0000256" key="1">
    <source>
        <dbReference type="ARBA" id="ARBA00004141"/>
    </source>
</evidence>
<dbReference type="GO" id="GO:0015280">
    <property type="term" value="F:ligand-gated sodium channel activity"/>
    <property type="evidence" value="ECO:0007669"/>
    <property type="project" value="TreeGrafter"/>
</dbReference>
<keyword evidence="6 13" id="KW-1133">Transmembrane helix</keyword>
<dbReference type="GO" id="GO:0005886">
    <property type="term" value="C:plasma membrane"/>
    <property type="evidence" value="ECO:0007669"/>
    <property type="project" value="TreeGrafter"/>
</dbReference>
<keyword evidence="3 12" id="KW-0813">Transport</keyword>
<evidence type="ECO:0000256" key="7">
    <source>
        <dbReference type="ARBA" id="ARBA00023053"/>
    </source>
</evidence>
<dbReference type="AlphaFoldDB" id="A0A7R9KIP8"/>
<keyword evidence="11 12" id="KW-0407">Ion channel</keyword>
<keyword evidence="4 12" id="KW-0894">Sodium channel</keyword>
<proteinExistence type="inferred from homology"/>
<keyword evidence="7" id="KW-0915">Sodium</keyword>
<feature type="transmembrane region" description="Helical" evidence="13">
    <location>
        <begin position="405"/>
        <end position="425"/>
    </location>
</feature>
<evidence type="ECO:0000256" key="5">
    <source>
        <dbReference type="ARBA" id="ARBA00022692"/>
    </source>
</evidence>
<evidence type="ECO:0000256" key="2">
    <source>
        <dbReference type="ARBA" id="ARBA00007193"/>
    </source>
</evidence>
<comment type="subcellular location">
    <subcellularLocation>
        <location evidence="1">Membrane</location>
        <topology evidence="1">Multi-pass membrane protein</topology>
    </subcellularLocation>
</comment>
<evidence type="ECO:0000256" key="8">
    <source>
        <dbReference type="ARBA" id="ARBA00023065"/>
    </source>
</evidence>
<keyword evidence="8 12" id="KW-0406">Ion transport</keyword>
<organism evidence="14">
    <name type="scientific">Medioppia subpectinata</name>
    <dbReference type="NCBI Taxonomy" id="1979941"/>
    <lineage>
        <taxon>Eukaryota</taxon>
        <taxon>Metazoa</taxon>
        <taxon>Ecdysozoa</taxon>
        <taxon>Arthropoda</taxon>
        <taxon>Chelicerata</taxon>
        <taxon>Arachnida</taxon>
        <taxon>Acari</taxon>
        <taxon>Acariformes</taxon>
        <taxon>Sarcoptiformes</taxon>
        <taxon>Oribatida</taxon>
        <taxon>Brachypylina</taxon>
        <taxon>Oppioidea</taxon>
        <taxon>Oppiidae</taxon>
        <taxon>Medioppia</taxon>
    </lineage>
</organism>
<comment type="similarity">
    <text evidence="2 12">Belongs to the amiloride-sensitive sodium channel (TC 1.A.6) family.</text>
</comment>